<evidence type="ECO:0000313" key="2">
    <source>
        <dbReference type="Proteomes" id="UP001239111"/>
    </source>
</evidence>
<proteinExistence type="predicted"/>
<organism evidence="1 2">
    <name type="scientific">Eretmocerus hayati</name>
    <dbReference type="NCBI Taxonomy" id="131215"/>
    <lineage>
        <taxon>Eukaryota</taxon>
        <taxon>Metazoa</taxon>
        <taxon>Ecdysozoa</taxon>
        <taxon>Arthropoda</taxon>
        <taxon>Hexapoda</taxon>
        <taxon>Insecta</taxon>
        <taxon>Pterygota</taxon>
        <taxon>Neoptera</taxon>
        <taxon>Endopterygota</taxon>
        <taxon>Hymenoptera</taxon>
        <taxon>Apocrita</taxon>
        <taxon>Proctotrupomorpha</taxon>
        <taxon>Chalcidoidea</taxon>
        <taxon>Aphelinidae</taxon>
        <taxon>Aphelininae</taxon>
        <taxon>Eretmocerus</taxon>
    </lineage>
</organism>
<name>A0ACC2N732_9HYME</name>
<accession>A0ACC2N732</accession>
<sequence length="638" mass="74011">MATVFSIMLVQAMGGDGDTAVDRVFQQIKYNLSPYKIVVIAETLNNLSPLSRKIIQRADEDCGAMISDYDGIGQMNDYHEVDLKSPTYEFSILGPSALVISIVETRHKFDLSSKMRTVLEKFDEQKSFGTSKFLINLITDQTFDSDNILRASWSEYRFVDTTIIQWIPNDHIQGTTINVTHELSHQVFVYSYNPFNNTFRAETLTDGTELFPEKLKDLHEFPFITTLYFEPPLHATVRHLSEKQYHKSWIVFTEMLMEVINCTLRIQTESEFLAFKPQASDDEHVPNLRYRQDNTESPDENQGYEWILSFVENMYTIHIPSPILLHLHVLQTKSYKDDISFAAIVAFAGLFFTAFIFAVWARFLGLEDQNWSFLNILTAQMGGSVAHGRPLKLSEMIFQMSIYIATFIVVTLGTDYMLQIFILRYEPREIRTIQELADSDIDFFVDFDDLWDFHALAKEFTIETIKSRMNLRIPDPGFYAFCKLPSKDLSTMVDTKINLCISHSENKEFILPSNSEFQISKIEDPIFIRMPSIIIFIGAHPFFKKRFDMIVQRFSDVGLIDMWKNQRSRMYDASGDRQPMQLKEDQNEVRPLQDQLWPILVVGSTVSILALIIELIWKRFIEKTEFGKLCSAFYSDLR</sequence>
<dbReference type="Proteomes" id="UP001239111">
    <property type="component" value="Chromosome 4"/>
</dbReference>
<dbReference type="EMBL" id="CM056744">
    <property type="protein sequence ID" value="KAJ8666962.1"/>
    <property type="molecule type" value="Genomic_DNA"/>
</dbReference>
<gene>
    <name evidence="1" type="ORF">QAD02_008624</name>
</gene>
<evidence type="ECO:0000313" key="1">
    <source>
        <dbReference type="EMBL" id="KAJ8666962.1"/>
    </source>
</evidence>
<reference evidence="1" key="1">
    <citation type="submission" date="2023-04" db="EMBL/GenBank/DDBJ databases">
        <title>A chromosome-level genome assembly of the parasitoid wasp Eretmocerus hayati.</title>
        <authorList>
            <person name="Zhong Y."/>
            <person name="Liu S."/>
            <person name="Liu Y."/>
        </authorList>
    </citation>
    <scope>NUCLEOTIDE SEQUENCE</scope>
    <source>
        <strain evidence="1">ZJU_SS_LIU_2023</strain>
    </source>
</reference>
<keyword evidence="2" id="KW-1185">Reference proteome</keyword>
<comment type="caution">
    <text evidence="1">The sequence shown here is derived from an EMBL/GenBank/DDBJ whole genome shotgun (WGS) entry which is preliminary data.</text>
</comment>
<protein>
    <submittedName>
        <fullName evidence="1">Uncharacterized protein</fullName>
    </submittedName>
</protein>